<dbReference type="Pfam" id="PF25927">
    <property type="entry name" value="DUF7972"/>
    <property type="match status" value="1"/>
</dbReference>
<evidence type="ECO:0000313" key="3">
    <source>
        <dbReference type="Proteomes" id="UP000185687"/>
    </source>
</evidence>
<feature type="transmembrane region" description="Helical" evidence="1">
    <location>
        <begin position="105"/>
        <end position="126"/>
    </location>
</feature>
<dbReference type="STRING" id="588898.BB347_05755"/>
<organism evidence="2 3">
    <name type="scientific">Natronorubrum daqingense</name>
    <dbReference type="NCBI Taxonomy" id="588898"/>
    <lineage>
        <taxon>Archaea</taxon>
        <taxon>Methanobacteriati</taxon>
        <taxon>Methanobacteriota</taxon>
        <taxon>Stenosarchaea group</taxon>
        <taxon>Halobacteria</taxon>
        <taxon>Halobacteriales</taxon>
        <taxon>Natrialbaceae</taxon>
        <taxon>Natronorubrum</taxon>
    </lineage>
</organism>
<evidence type="ECO:0000313" key="2">
    <source>
        <dbReference type="EMBL" id="SIR79142.1"/>
    </source>
</evidence>
<evidence type="ECO:0000256" key="1">
    <source>
        <dbReference type="SAM" id="Phobius"/>
    </source>
</evidence>
<name>A0A1N7DTF8_9EURY</name>
<dbReference type="Proteomes" id="UP000185687">
    <property type="component" value="Unassembled WGS sequence"/>
</dbReference>
<reference evidence="2 3" key="1">
    <citation type="submission" date="2017-01" db="EMBL/GenBank/DDBJ databases">
        <authorList>
            <person name="Mah S.A."/>
            <person name="Swanson W.J."/>
            <person name="Moy G.W."/>
            <person name="Vacquier V.D."/>
        </authorList>
    </citation>
    <scope>NUCLEOTIDE SEQUENCE [LARGE SCALE GENOMIC DNA]</scope>
    <source>
        <strain evidence="2 3">CGMCC 1.8909</strain>
    </source>
</reference>
<dbReference type="InterPro" id="IPR058278">
    <property type="entry name" value="DUF7972"/>
</dbReference>
<dbReference type="AlphaFoldDB" id="A0A1N7DTF8"/>
<protein>
    <submittedName>
        <fullName evidence="2">Uncharacterized protein</fullName>
    </submittedName>
</protein>
<sequence>MPAASFWRWVRTVEHTCTVPRVITMAGEDVDPGENVVGDNEVEPPSTSLDDTSVFERLNAEEFVRWTFLYGDRRVISGLLLLAVFAASLLLIRGGLITPAEAGDITAISAALVGGMLPFITVVLAINQLILSEEFGSTGAFFERLEETREYRKRIEDHTGYRPTPAEPSSFLRVLIESKRRTARGLQTICRDGPDDLQSRVDAFVSQTDPRDRDAIETLEGATFGSFTVISVILHYNDPWQLQIVRQLREGHRNDLSEAADGQLERLEELLGDIHIARQYFKTVYMQQELADLSKILLYVGFPTLLGGAFVIVSYGNLLAMGLHPSVYVLVVSTTVTALFSPFAVLLVYVLRIATIARRTAADFGPFVLQQELPREETEIMESS</sequence>
<keyword evidence="1" id="KW-0472">Membrane</keyword>
<feature type="transmembrane region" description="Helical" evidence="1">
    <location>
        <begin position="296"/>
        <end position="315"/>
    </location>
</feature>
<keyword evidence="3" id="KW-1185">Reference proteome</keyword>
<feature type="transmembrane region" description="Helical" evidence="1">
    <location>
        <begin position="75"/>
        <end position="93"/>
    </location>
</feature>
<feature type="transmembrane region" description="Helical" evidence="1">
    <location>
        <begin position="327"/>
        <end position="351"/>
    </location>
</feature>
<dbReference type="EMBL" id="FTNP01000003">
    <property type="protein sequence ID" value="SIR79142.1"/>
    <property type="molecule type" value="Genomic_DNA"/>
</dbReference>
<proteinExistence type="predicted"/>
<keyword evidence="1" id="KW-1133">Transmembrane helix</keyword>
<accession>A0A1N7DTF8</accession>
<gene>
    <name evidence="2" type="ORF">SAMN05421809_2231</name>
</gene>
<keyword evidence="1" id="KW-0812">Transmembrane</keyword>